<dbReference type="Proteomes" id="UP001489004">
    <property type="component" value="Unassembled WGS sequence"/>
</dbReference>
<dbReference type="EMBL" id="JALJOR010000017">
    <property type="protein sequence ID" value="KAK9804827.1"/>
    <property type="molecule type" value="Genomic_DNA"/>
</dbReference>
<evidence type="ECO:0000313" key="3">
    <source>
        <dbReference type="Proteomes" id="UP001489004"/>
    </source>
</evidence>
<feature type="region of interest" description="Disordered" evidence="1">
    <location>
        <begin position="44"/>
        <end position="145"/>
    </location>
</feature>
<organism evidence="2 3">
    <name type="scientific">[Myrmecia] bisecta</name>
    <dbReference type="NCBI Taxonomy" id="41462"/>
    <lineage>
        <taxon>Eukaryota</taxon>
        <taxon>Viridiplantae</taxon>
        <taxon>Chlorophyta</taxon>
        <taxon>core chlorophytes</taxon>
        <taxon>Trebouxiophyceae</taxon>
        <taxon>Trebouxiales</taxon>
        <taxon>Trebouxiaceae</taxon>
        <taxon>Myrmecia</taxon>
    </lineage>
</organism>
<dbReference type="AlphaFoldDB" id="A0AAW1P7P0"/>
<sequence length="145" mass="15837">MVAEAIAALKERTVPWRPQYEFRVFYTGQHKVTETDWNAIGIIGVEGGEAKPKNVPRKNATPKKRKTPSTSKKPAAMQGRNRRNPEKRKTDSKAAAAPGTKSAELKPSTKAKPKKPKPAAEAKLSKPKTVAKPRAKASTAAEKQK</sequence>
<accession>A0AAW1P7P0</accession>
<feature type="compositionally biased region" description="Basic and acidic residues" evidence="1">
    <location>
        <begin position="83"/>
        <end position="92"/>
    </location>
</feature>
<proteinExistence type="predicted"/>
<protein>
    <recommendedName>
        <fullName evidence="4">Histone H1</fullName>
    </recommendedName>
</protein>
<feature type="compositionally biased region" description="Basic residues" evidence="1">
    <location>
        <begin position="54"/>
        <end position="67"/>
    </location>
</feature>
<feature type="compositionally biased region" description="Basic residues" evidence="1">
    <location>
        <begin position="125"/>
        <end position="135"/>
    </location>
</feature>
<comment type="caution">
    <text evidence="2">The sequence shown here is derived from an EMBL/GenBank/DDBJ whole genome shotgun (WGS) entry which is preliminary data.</text>
</comment>
<gene>
    <name evidence="2" type="ORF">WJX72_007589</name>
</gene>
<keyword evidence="3" id="KW-1185">Reference proteome</keyword>
<name>A0AAW1P7P0_9CHLO</name>
<evidence type="ECO:0000313" key="2">
    <source>
        <dbReference type="EMBL" id="KAK9804827.1"/>
    </source>
</evidence>
<reference evidence="2 3" key="1">
    <citation type="journal article" date="2024" name="Nat. Commun.">
        <title>Phylogenomics reveals the evolutionary origins of lichenization in chlorophyte algae.</title>
        <authorList>
            <person name="Puginier C."/>
            <person name="Libourel C."/>
            <person name="Otte J."/>
            <person name="Skaloud P."/>
            <person name="Haon M."/>
            <person name="Grisel S."/>
            <person name="Petersen M."/>
            <person name="Berrin J.G."/>
            <person name="Delaux P.M."/>
            <person name="Dal Grande F."/>
            <person name="Keller J."/>
        </authorList>
    </citation>
    <scope>NUCLEOTIDE SEQUENCE [LARGE SCALE GENOMIC DNA]</scope>
    <source>
        <strain evidence="2 3">SAG 2043</strain>
    </source>
</reference>
<evidence type="ECO:0000256" key="1">
    <source>
        <dbReference type="SAM" id="MobiDB-lite"/>
    </source>
</evidence>
<evidence type="ECO:0008006" key="4">
    <source>
        <dbReference type="Google" id="ProtNLM"/>
    </source>
</evidence>